<dbReference type="Proteomes" id="UP001610563">
    <property type="component" value="Unassembled WGS sequence"/>
</dbReference>
<proteinExistence type="predicted"/>
<sequence>MQWSALGFLMPIGLKVLGIAFTAPEIMVLAWDMAPIMGSRIAHLQNSCRRVRVPTHAGCKPSASFASQSTSAASCRVQSHLCFRLGFCKGAFNQPLRVWPLQIVDRKN</sequence>
<reference evidence="1 2" key="1">
    <citation type="submission" date="2024-07" db="EMBL/GenBank/DDBJ databases">
        <title>Section-level genome sequencing and comparative genomics of Aspergillus sections Usti and Cavernicolus.</title>
        <authorList>
            <consortium name="Lawrence Berkeley National Laboratory"/>
            <person name="Nybo J.L."/>
            <person name="Vesth T.C."/>
            <person name="Theobald S."/>
            <person name="Frisvad J.C."/>
            <person name="Larsen T.O."/>
            <person name="Kjaerboelling I."/>
            <person name="Rothschild-Mancinelli K."/>
            <person name="Lyhne E.K."/>
            <person name="Kogle M.E."/>
            <person name="Barry K."/>
            <person name="Clum A."/>
            <person name="Na H."/>
            <person name="Ledsgaard L."/>
            <person name="Lin J."/>
            <person name="Lipzen A."/>
            <person name="Kuo A."/>
            <person name="Riley R."/>
            <person name="Mondo S."/>
            <person name="Labutti K."/>
            <person name="Haridas S."/>
            <person name="Pangalinan J."/>
            <person name="Salamov A.A."/>
            <person name="Simmons B.A."/>
            <person name="Magnuson J.K."/>
            <person name="Chen J."/>
            <person name="Drula E."/>
            <person name="Henrissat B."/>
            <person name="Wiebenga A."/>
            <person name="Lubbers R.J."/>
            <person name="Gomes A.C."/>
            <person name="Makela M.R."/>
            <person name="Stajich J."/>
            <person name="Grigoriev I.V."/>
            <person name="Mortensen U.H."/>
            <person name="De Vries R.P."/>
            <person name="Baker S.E."/>
            <person name="Andersen M.R."/>
        </authorList>
    </citation>
    <scope>NUCLEOTIDE SEQUENCE [LARGE SCALE GENOMIC DNA]</scope>
    <source>
        <strain evidence="1 2">CBS 209.92</strain>
    </source>
</reference>
<evidence type="ECO:0000313" key="2">
    <source>
        <dbReference type="Proteomes" id="UP001610563"/>
    </source>
</evidence>
<evidence type="ECO:0008006" key="3">
    <source>
        <dbReference type="Google" id="ProtNLM"/>
    </source>
</evidence>
<comment type="caution">
    <text evidence="1">The sequence shown here is derived from an EMBL/GenBank/DDBJ whole genome shotgun (WGS) entry which is preliminary data.</text>
</comment>
<keyword evidence="2" id="KW-1185">Reference proteome</keyword>
<protein>
    <recommendedName>
        <fullName evidence="3">Secreted protein</fullName>
    </recommendedName>
</protein>
<organism evidence="1 2">
    <name type="scientific">Aspergillus keveii</name>
    <dbReference type="NCBI Taxonomy" id="714993"/>
    <lineage>
        <taxon>Eukaryota</taxon>
        <taxon>Fungi</taxon>
        <taxon>Dikarya</taxon>
        <taxon>Ascomycota</taxon>
        <taxon>Pezizomycotina</taxon>
        <taxon>Eurotiomycetes</taxon>
        <taxon>Eurotiomycetidae</taxon>
        <taxon>Eurotiales</taxon>
        <taxon>Aspergillaceae</taxon>
        <taxon>Aspergillus</taxon>
        <taxon>Aspergillus subgen. Nidulantes</taxon>
    </lineage>
</organism>
<gene>
    <name evidence="1" type="ORF">BJX66DRAFT_83270</name>
</gene>
<dbReference type="EMBL" id="JBFTWV010000017">
    <property type="protein sequence ID" value="KAL2797817.1"/>
    <property type="molecule type" value="Genomic_DNA"/>
</dbReference>
<evidence type="ECO:0000313" key="1">
    <source>
        <dbReference type="EMBL" id="KAL2797817.1"/>
    </source>
</evidence>
<accession>A0ABR4GFI2</accession>
<name>A0ABR4GFI2_9EURO</name>